<dbReference type="InterPro" id="IPR011635">
    <property type="entry name" value="CARDB"/>
</dbReference>
<dbReference type="Gene3D" id="2.60.40.10">
    <property type="entry name" value="Immunoglobulins"/>
    <property type="match status" value="1"/>
</dbReference>
<evidence type="ECO:0000313" key="5">
    <source>
        <dbReference type="Proteomes" id="UP000230052"/>
    </source>
</evidence>
<sequence>MKNSIYPIFLISVTLFLTCSNSFGAENKKNAATLTSEAYDSGPSKTVPQNSEKVFGSNDSDSYSTASGDISREEGLPDLMVSDVTIDFENNIITSKVTNLAKTQPLRNLKMTFYCSGQRRGREKICDKFIPCLNCGPDNAITVSAKAKTEQIYRQIEVMVDPEDDIKEKDEKNNCARYETDKLPPPGYLILNELDFD</sequence>
<proteinExistence type="predicted"/>
<gene>
    <name evidence="4" type="ORF">COS99_07460</name>
</gene>
<feature type="chain" id="PRO_5014321711" description="CARDB domain-containing protein" evidence="2">
    <location>
        <begin position="25"/>
        <end position="197"/>
    </location>
</feature>
<dbReference type="Proteomes" id="UP000230052">
    <property type="component" value="Unassembled WGS sequence"/>
</dbReference>
<comment type="caution">
    <text evidence="4">The sequence shown here is derived from an EMBL/GenBank/DDBJ whole genome shotgun (WGS) entry which is preliminary data.</text>
</comment>
<evidence type="ECO:0000256" key="2">
    <source>
        <dbReference type="SAM" id="SignalP"/>
    </source>
</evidence>
<keyword evidence="2" id="KW-0732">Signal</keyword>
<evidence type="ECO:0000313" key="4">
    <source>
        <dbReference type="EMBL" id="PIU41168.1"/>
    </source>
</evidence>
<accession>A0A2J0KRH8</accession>
<organism evidence="4 5">
    <name type="scientific">Candidatus Aquitaenariimonas noxiae</name>
    <dbReference type="NCBI Taxonomy" id="1974741"/>
    <lineage>
        <taxon>Bacteria</taxon>
        <taxon>Pseudomonadati</taxon>
        <taxon>Candidatus Omnitrophota</taxon>
        <taxon>Candidatus Aquitaenariimonas</taxon>
    </lineage>
</organism>
<evidence type="ECO:0000259" key="3">
    <source>
        <dbReference type="Pfam" id="PF07705"/>
    </source>
</evidence>
<evidence type="ECO:0000256" key="1">
    <source>
        <dbReference type="SAM" id="MobiDB-lite"/>
    </source>
</evidence>
<name>A0A2J0KRH8_9BACT</name>
<reference evidence="4 5" key="1">
    <citation type="submission" date="2017-09" db="EMBL/GenBank/DDBJ databases">
        <title>Depth-based differentiation of microbial function through sediment-hosted aquifers and enrichment of novel symbionts in the deep terrestrial subsurface.</title>
        <authorList>
            <person name="Probst A.J."/>
            <person name="Ladd B."/>
            <person name="Jarett J.K."/>
            <person name="Geller-Mcgrath D.E."/>
            <person name="Sieber C.M."/>
            <person name="Emerson J.B."/>
            <person name="Anantharaman K."/>
            <person name="Thomas B.C."/>
            <person name="Malmstrom R."/>
            <person name="Stieglmeier M."/>
            <person name="Klingl A."/>
            <person name="Woyke T."/>
            <person name="Ryan C.M."/>
            <person name="Banfield J.F."/>
        </authorList>
    </citation>
    <scope>NUCLEOTIDE SEQUENCE [LARGE SCALE GENOMIC DNA]</scope>
    <source>
        <strain evidence="4">CG07_land_8_20_14_0_80_42_15</strain>
    </source>
</reference>
<feature type="region of interest" description="Disordered" evidence="1">
    <location>
        <begin position="38"/>
        <end position="71"/>
    </location>
</feature>
<feature type="compositionally biased region" description="Polar residues" evidence="1">
    <location>
        <begin position="38"/>
        <end position="68"/>
    </location>
</feature>
<dbReference type="Pfam" id="PF07705">
    <property type="entry name" value="CARDB"/>
    <property type="match status" value="1"/>
</dbReference>
<dbReference type="AlphaFoldDB" id="A0A2J0KRH8"/>
<feature type="domain" description="CARDB" evidence="3">
    <location>
        <begin position="77"/>
        <end position="176"/>
    </location>
</feature>
<protein>
    <recommendedName>
        <fullName evidence="3">CARDB domain-containing protein</fullName>
    </recommendedName>
</protein>
<dbReference type="InterPro" id="IPR013783">
    <property type="entry name" value="Ig-like_fold"/>
</dbReference>
<feature type="signal peptide" evidence="2">
    <location>
        <begin position="1"/>
        <end position="24"/>
    </location>
</feature>
<dbReference type="EMBL" id="PEWV01000071">
    <property type="protein sequence ID" value="PIU41168.1"/>
    <property type="molecule type" value="Genomic_DNA"/>
</dbReference>